<keyword evidence="15" id="KW-1185">Reference proteome</keyword>
<dbReference type="InterPro" id="IPR001915">
    <property type="entry name" value="Peptidase_M48"/>
</dbReference>
<evidence type="ECO:0000256" key="12">
    <source>
        <dbReference type="SAM" id="Phobius"/>
    </source>
</evidence>
<dbReference type="RefSeq" id="WP_083157170.1">
    <property type="nucleotide sequence ID" value="NZ_AP022560.1"/>
</dbReference>
<evidence type="ECO:0000313" key="14">
    <source>
        <dbReference type="EMBL" id="BBX01269.1"/>
    </source>
</evidence>
<evidence type="ECO:0000256" key="6">
    <source>
        <dbReference type="ARBA" id="ARBA00022801"/>
    </source>
</evidence>
<evidence type="ECO:0000256" key="3">
    <source>
        <dbReference type="ARBA" id="ARBA00022670"/>
    </source>
</evidence>
<feature type="transmembrane region" description="Helical" evidence="12">
    <location>
        <begin position="17"/>
        <end position="42"/>
    </location>
</feature>
<evidence type="ECO:0000256" key="1">
    <source>
        <dbReference type="ARBA" id="ARBA00001947"/>
    </source>
</evidence>
<reference evidence="14 15" key="1">
    <citation type="journal article" date="2019" name="Emerg. Microbes Infect.">
        <title>Comprehensive subspecies identification of 175 nontuberculous mycobacteria species based on 7547 genomic profiles.</title>
        <authorList>
            <person name="Matsumoto Y."/>
            <person name="Kinjo T."/>
            <person name="Motooka D."/>
            <person name="Nabeya D."/>
            <person name="Jung N."/>
            <person name="Uechi K."/>
            <person name="Horii T."/>
            <person name="Iida T."/>
            <person name="Fujita J."/>
            <person name="Nakamura S."/>
        </authorList>
    </citation>
    <scope>NUCLEOTIDE SEQUENCE [LARGE SCALE GENOMIC DNA]</scope>
    <source>
        <strain evidence="14 15">JCM 6375</strain>
    </source>
</reference>
<gene>
    <name evidence="14" type="ORF">MMOR_22050</name>
</gene>
<feature type="transmembrane region" description="Helical" evidence="12">
    <location>
        <begin position="187"/>
        <end position="205"/>
    </location>
</feature>
<dbReference type="GO" id="GO:0006508">
    <property type="term" value="P:proteolysis"/>
    <property type="evidence" value="ECO:0007669"/>
    <property type="project" value="UniProtKB-KW"/>
</dbReference>
<dbReference type="Gene3D" id="3.30.2010.10">
    <property type="entry name" value="Metalloproteases ('zincins'), catalytic domain"/>
    <property type="match status" value="1"/>
</dbReference>
<dbReference type="SUPFAM" id="SSF158682">
    <property type="entry name" value="TerB-like"/>
    <property type="match status" value="1"/>
</dbReference>
<feature type="domain" description="Peptidase M48" evidence="13">
    <location>
        <begin position="107"/>
        <end position="323"/>
    </location>
</feature>
<evidence type="ECO:0000256" key="10">
    <source>
        <dbReference type="ARBA" id="ARBA00023136"/>
    </source>
</evidence>
<evidence type="ECO:0000256" key="4">
    <source>
        <dbReference type="ARBA" id="ARBA00022692"/>
    </source>
</evidence>
<dbReference type="AlphaFoldDB" id="A0AAD1HAX9"/>
<organism evidence="14 15">
    <name type="scientific">Mycolicibacterium moriokaense</name>
    <dbReference type="NCBI Taxonomy" id="39691"/>
    <lineage>
        <taxon>Bacteria</taxon>
        <taxon>Bacillati</taxon>
        <taxon>Actinomycetota</taxon>
        <taxon>Actinomycetes</taxon>
        <taxon>Mycobacteriales</taxon>
        <taxon>Mycobacteriaceae</taxon>
        <taxon>Mycolicibacterium</taxon>
    </lineage>
</organism>
<keyword evidence="10 12" id="KW-0472">Membrane</keyword>
<keyword evidence="7" id="KW-0862">Zinc</keyword>
<accession>A0AAD1HAX9</accession>
<dbReference type="GO" id="GO:0004222">
    <property type="term" value="F:metalloendopeptidase activity"/>
    <property type="evidence" value="ECO:0007669"/>
    <property type="project" value="InterPro"/>
</dbReference>
<name>A0AAD1HAX9_9MYCO</name>
<dbReference type="Proteomes" id="UP000466681">
    <property type="component" value="Chromosome"/>
</dbReference>
<keyword evidence="9" id="KW-0482">Metalloprotease</keyword>
<dbReference type="EMBL" id="AP022560">
    <property type="protein sequence ID" value="BBX01269.1"/>
    <property type="molecule type" value="Genomic_DNA"/>
</dbReference>
<dbReference type="PANTHER" id="PTHR43221:SF2">
    <property type="entry name" value="PROTEASE HTPX HOMOLOG"/>
    <property type="match status" value="1"/>
</dbReference>
<feature type="transmembrane region" description="Helical" evidence="12">
    <location>
        <begin position="54"/>
        <end position="76"/>
    </location>
</feature>
<evidence type="ECO:0000256" key="9">
    <source>
        <dbReference type="ARBA" id="ARBA00023049"/>
    </source>
</evidence>
<keyword evidence="2" id="KW-1003">Cell membrane</keyword>
<sequence>MNFFDRQRAARGTTLKLVFLFAAAVVALVAAIDGAAVVAMLYLASDHNEVDASAIVAVVLVVTAVTLLVIAGGMLFKTLSLRQGGAAVAAAVGAVPVDPTTSDPQLRRLVNIVEEMALASGVPAPRLFVMPREQGINAFAAGFTPADAAIAVTAGALAQLNRDELQGVIGHEFSHILNGDMRLNIRLIGLLAGILLIGMIGLRALQFGGRGSDSKGALPVLAFAFALMVLGFIGVFFANVIKAAVSRQREWLADASAVQFTRQTDGLEGALKKIGGVPTGSRLSDSRSAAEVSHMLFGEGARRSFASLFATHPPLVDRVKALNPSFDPREIAELQQRYAQQPPDGLAEDFAAGFAPAGTAAGRALPTQEPSVATSGRQVTSPEQVVARAGTFTPADLSYGAALHARLPDDVRLLATQPTTAPIAVIALLLAPAAEPLRVRQLESVAQRLGPAASREAAALADRTAKLPHELRLPFVGIALPQLAAHPRDYQDRLVAVLDDLAVADGSVTIFEYCVTRLVWNYLQDAADPSRRSKVGHGSLRDARPVVTTLLATLAAASGGDQDSATRALHGALRRLYGDAATAHNPRRLSWQKTLDDGWAALDALEPKAKQALVEAMVMSVLDDGAVTAAEAELLRAACGLMHVPLPALLG</sequence>
<evidence type="ECO:0000313" key="15">
    <source>
        <dbReference type="Proteomes" id="UP000466681"/>
    </source>
</evidence>
<evidence type="ECO:0000256" key="11">
    <source>
        <dbReference type="SAM" id="MobiDB-lite"/>
    </source>
</evidence>
<proteinExistence type="predicted"/>
<evidence type="ECO:0000256" key="2">
    <source>
        <dbReference type="ARBA" id="ARBA00022475"/>
    </source>
</evidence>
<comment type="cofactor">
    <cofactor evidence="1">
        <name>Zn(2+)</name>
        <dbReference type="ChEBI" id="CHEBI:29105"/>
    </cofactor>
</comment>
<keyword evidence="6" id="KW-0378">Hydrolase</keyword>
<dbReference type="GO" id="GO:0046872">
    <property type="term" value="F:metal ion binding"/>
    <property type="evidence" value="ECO:0007669"/>
    <property type="project" value="UniProtKB-KW"/>
</dbReference>
<keyword evidence="4 12" id="KW-0812">Transmembrane</keyword>
<protein>
    <submittedName>
        <fullName evidence="14">Zn-dependent protease</fullName>
    </submittedName>
</protein>
<dbReference type="InterPro" id="IPR050083">
    <property type="entry name" value="HtpX_protease"/>
</dbReference>
<feature type="compositionally biased region" description="Polar residues" evidence="11">
    <location>
        <begin position="368"/>
        <end position="382"/>
    </location>
</feature>
<dbReference type="CDD" id="cd07340">
    <property type="entry name" value="M48B_Htpx_like"/>
    <property type="match status" value="1"/>
</dbReference>
<feature type="region of interest" description="Disordered" evidence="11">
    <location>
        <begin position="361"/>
        <end position="382"/>
    </location>
</feature>
<keyword evidence="8 12" id="KW-1133">Transmembrane helix</keyword>
<evidence type="ECO:0000256" key="7">
    <source>
        <dbReference type="ARBA" id="ARBA00022833"/>
    </source>
</evidence>
<dbReference type="PANTHER" id="PTHR43221">
    <property type="entry name" value="PROTEASE HTPX"/>
    <property type="match status" value="1"/>
</dbReference>
<dbReference type="KEGG" id="mmor:MMOR_22050"/>
<evidence type="ECO:0000259" key="13">
    <source>
        <dbReference type="Pfam" id="PF01435"/>
    </source>
</evidence>
<evidence type="ECO:0000256" key="5">
    <source>
        <dbReference type="ARBA" id="ARBA00022723"/>
    </source>
</evidence>
<evidence type="ECO:0000256" key="8">
    <source>
        <dbReference type="ARBA" id="ARBA00022989"/>
    </source>
</evidence>
<keyword evidence="3 14" id="KW-0645">Protease</keyword>
<dbReference type="Pfam" id="PF01435">
    <property type="entry name" value="Peptidase_M48"/>
    <property type="match status" value="1"/>
</dbReference>
<feature type="transmembrane region" description="Helical" evidence="12">
    <location>
        <begin position="217"/>
        <end position="241"/>
    </location>
</feature>
<dbReference type="InterPro" id="IPR029024">
    <property type="entry name" value="TerB-like"/>
</dbReference>
<keyword evidence="5" id="KW-0479">Metal-binding</keyword>